<proteinExistence type="inferred from homology"/>
<keyword evidence="3 6" id="KW-0949">S-adenosyl-L-methionine</keyword>
<dbReference type="PROSITE" id="PS51679">
    <property type="entry name" value="SAM_MT_C5"/>
    <property type="match status" value="1"/>
</dbReference>
<dbReference type="EC" id="2.1.1.37" evidence="8"/>
<dbReference type="Pfam" id="PF00145">
    <property type="entry name" value="DNA_methylase"/>
    <property type="match status" value="1"/>
</dbReference>
<dbReference type="InterPro" id="IPR018117">
    <property type="entry name" value="C5_DNA_meth_AS"/>
</dbReference>
<reference evidence="10 11" key="1">
    <citation type="submission" date="2020-12" db="EMBL/GenBank/DDBJ databases">
        <title>FDA dAtabase for Regulatory Grade micrObial Sequences (FDA-ARGOS): Supporting development and validation of Infectious Disease Dx tests.</title>
        <authorList>
            <person name="Sproer C."/>
            <person name="Gronow S."/>
            <person name="Severitt S."/>
            <person name="Schroder I."/>
            <person name="Tallon L."/>
            <person name="Sadzewicz L."/>
            <person name="Zhao X."/>
            <person name="Boylan J."/>
            <person name="Ott S."/>
            <person name="Bowen H."/>
            <person name="Vavikolanu K."/>
            <person name="Mehta A."/>
            <person name="Aluvathingal J."/>
            <person name="Nadendla S."/>
            <person name="Lowell S."/>
            <person name="Myers T."/>
            <person name="Yan Y."/>
            <person name="Sichtig H."/>
        </authorList>
    </citation>
    <scope>NUCLEOTIDE SEQUENCE [LARGE SCALE GENOMIC DNA]</scope>
    <source>
        <strain evidence="10 11">FDAARGOS_986</strain>
    </source>
</reference>
<keyword evidence="1 6" id="KW-0489">Methyltransferase</keyword>
<name>A0A7T4A6B9_AERJA</name>
<dbReference type="GO" id="GO:0032259">
    <property type="term" value="P:methylation"/>
    <property type="evidence" value="ECO:0007669"/>
    <property type="project" value="UniProtKB-KW"/>
</dbReference>
<sequence length="465" mass="52529">MESTILSSKDAALFLGVSEQYVRNLCRANVVSANRIGKMWLLEKSSLEKYKSQQESKTKHVISLDRNSMETVSDKPIAISFFSGAMGLDIGIERAGFDLRLACEVDKFCRQTISLNRPKSALLGDINNYSKEDILRSAGLGEKDEISLIVGGPPCQAFSTAGKRKAFQDERGNVFIKFIELATSLNPKYFIIENVRGLLSCPLIHKPHNERGIEFTESAEDSMKGGALNYILKMIKASGYAYSFNLYNSANFGTPQIRERVIIVCSRDGVKPPYIEPTHSESGLFGLPLWNNLSSCINDISEHEHLNFPEKRIKFYKKLKPGQNWRSLSEEDQKNAMGKSYFSGGGKTGFFRRLAWDKPSPTLVTHPAMPATDLAHPEENRPLSIQEYKRIQEFPDDWLIAGPLIQKYKQIGNAVPVSVGLAAGRLIMKLIKGEEVRQFEHFPYSRYKNTDDISWELDFNKRKHK</sequence>
<dbReference type="InterPro" id="IPR050390">
    <property type="entry name" value="C5-Methyltransferase"/>
</dbReference>
<keyword evidence="4" id="KW-0680">Restriction system</keyword>
<dbReference type="NCBIfam" id="TIGR00675">
    <property type="entry name" value="dcm"/>
    <property type="match status" value="1"/>
</dbReference>
<protein>
    <recommendedName>
        <fullName evidence="8">Cytosine-specific methyltransferase</fullName>
        <ecNumber evidence="8">2.1.1.37</ecNumber>
    </recommendedName>
</protein>
<keyword evidence="2 6" id="KW-0808">Transferase</keyword>
<keyword evidence="11" id="KW-1185">Reference proteome</keyword>
<evidence type="ECO:0000256" key="1">
    <source>
        <dbReference type="ARBA" id="ARBA00022603"/>
    </source>
</evidence>
<dbReference type="InterPro" id="IPR001525">
    <property type="entry name" value="C5_MeTfrase"/>
</dbReference>
<dbReference type="RefSeq" id="WP_042029571.1">
    <property type="nucleotide sequence ID" value="NZ_CAWMFX010000003.1"/>
</dbReference>
<feature type="active site" evidence="6">
    <location>
        <position position="155"/>
    </location>
</feature>
<dbReference type="EMBL" id="CP066092">
    <property type="protein sequence ID" value="QQB18166.1"/>
    <property type="molecule type" value="Genomic_DNA"/>
</dbReference>
<dbReference type="InterPro" id="IPR041657">
    <property type="entry name" value="HTH_17"/>
</dbReference>
<comment type="similarity">
    <text evidence="6 7">Belongs to the class I-like SAM-binding methyltransferase superfamily. C5-methyltransferase family.</text>
</comment>
<dbReference type="Gene3D" id="3.40.50.150">
    <property type="entry name" value="Vaccinia Virus protein VP39"/>
    <property type="match status" value="1"/>
</dbReference>
<dbReference type="Pfam" id="PF12728">
    <property type="entry name" value="HTH_17"/>
    <property type="match status" value="1"/>
</dbReference>
<comment type="catalytic activity">
    <reaction evidence="5 8">
        <text>a 2'-deoxycytidine in DNA + S-adenosyl-L-methionine = a 5-methyl-2'-deoxycytidine in DNA + S-adenosyl-L-homocysteine + H(+)</text>
        <dbReference type="Rhea" id="RHEA:13681"/>
        <dbReference type="Rhea" id="RHEA-COMP:11369"/>
        <dbReference type="Rhea" id="RHEA-COMP:11370"/>
        <dbReference type="ChEBI" id="CHEBI:15378"/>
        <dbReference type="ChEBI" id="CHEBI:57856"/>
        <dbReference type="ChEBI" id="CHEBI:59789"/>
        <dbReference type="ChEBI" id="CHEBI:85452"/>
        <dbReference type="ChEBI" id="CHEBI:85454"/>
        <dbReference type="EC" id="2.1.1.37"/>
    </reaction>
</comment>
<dbReference type="SUPFAM" id="SSF53335">
    <property type="entry name" value="S-adenosyl-L-methionine-dependent methyltransferases"/>
    <property type="match status" value="1"/>
</dbReference>
<evidence type="ECO:0000256" key="6">
    <source>
        <dbReference type="PROSITE-ProRule" id="PRU01016"/>
    </source>
</evidence>
<evidence type="ECO:0000256" key="5">
    <source>
        <dbReference type="ARBA" id="ARBA00047422"/>
    </source>
</evidence>
<dbReference type="Gene3D" id="3.90.120.10">
    <property type="entry name" value="DNA Methylase, subunit A, domain 2"/>
    <property type="match status" value="1"/>
</dbReference>
<dbReference type="GeneID" id="69551837"/>
<dbReference type="InterPro" id="IPR029063">
    <property type="entry name" value="SAM-dependent_MTases_sf"/>
</dbReference>
<evidence type="ECO:0000313" key="10">
    <source>
        <dbReference type="EMBL" id="QQB18166.1"/>
    </source>
</evidence>
<dbReference type="GO" id="GO:0008168">
    <property type="term" value="F:methyltransferase activity"/>
    <property type="evidence" value="ECO:0007669"/>
    <property type="project" value="UniProtKB-KW"/>
</dbReference>
<evidence type="ECO:0000259" key="9">
    <source>
        <dbReference type="Pfam" id="PF12728"/>
    </source>
</evidence>
<dbReference type="PRINTS" id="PR00105">
    <property type="entry name" value="C5METTRFRASE"/>
</dbReference>
<dbReference type="PANTHER" id="PTHR10629:SF52">
    <property type="entry name" value="DNA (CYTOSINE-5)-METHYLTRANSFERASE 1"/>
    <property type="match status" value="1"/>
</dbReference>
<evidence type="ECO:0000256" key="2">
    <source>
        <dbReference type="ARBA" id="ARBA00022679"/>
    </source>
</evidence>
<feature type="domain" description="Helix-turn-helix" evidence="9">
    <location>
        <begin position="6"/>
        <end position="54"/>
    </location>
</feature>
<gene>
    <name evidence="10" type="ORF">I6H43_11130</name>
</gene>
<evidence type="ECO:0000256" key="4">
    <source>
        <dbReference type="ARBA" id="ARBA00022747"/>
    </source>
</evidence>
<dbReference type="Proteomes" id="UP000595481">
    <property type="component" value="Chromosome"/>
</dbReference>
<organism evidence="10 11">
    <name type="scientific">Aeromonas jandaei</name>
    <dbReference type="NCBI Taxonomy" id="650"/>
    <lineage>
        <taxon>Bacteria</taxon>
        <taxon>Pseudomonadati</taxon>
        <taxon>Pseudomonadota</taxon>
        <taxon>Gammaproteobacteria</taxon>
        <taxon>Aeromonadales</taxon>
        <taxon>Aeromonadaceae</taxon>
        <taxon>Aeromonas</taxon>
    </lineage>
</organism>
<evidence type="ECO:0000256" key="3">
    <source>
        <dbReference type="ARBA" id="ARBA00022691"/>
    </source>
</evidence>
<evidence type="ECO:0000256" key="7">
    <source>
        <dbReference type="RuleBase" id="RU000416"/>
    </source>
</evidence>
<evidence type="ECO:0000256" key="8">
    <source>
        <dbReference type="RuleBase" id="RU000417"/>
    </source>
</evidence>
<evidence type="ECO:0000313" key="11">
    <source>
        <dbReference type="Proteomes" id="UP000595481"/>
    </source>
</evidence>
<accession>A0A7T4A6B9</accession>
<dbReference type="PROSITE" id="PS00094">
    <property type="entry name" value="C5_MTASE_1"/>
    <property type="match status" value="1"/>
</dbReference>
<dbReference type="PANTHER" id="PTHR10629">
    <property type="entry name" value="CYTOSINE-SPECIFIC METHYLTRANSFERASE"/>
    <property type="match status" value="1"/>
</dbReference>